<dbReference type="Pfam" id="PF14075">
    <property type="entry name" value="UBN_AB"/>
    <property type="match status" value="1"/>
</dbReference>
<proteinExistence type="predicted"/>
<gene>
    <name evidence="3" type="ORF">L9F63_003793</name>
</gene>
<dbReference type="PANTHER" id="PTHR21669:SF28">
    <property type="entry name" value="YEMANUCLEIN"/>
    <property type="match status" value="1"/>
</dbReference>
<evidence type="ECO:0000256" key="1">
    <source>
        <dbReference type="SAM" id="MobiDB-lite"/>
    </source>
</evidence>
<feature type="region of interest" description="Disordered" evidence="1">
    <location>
        <begin position="1"/>
        <end position="29"/>
    </location>
</feature>
<reference evidence="3" key="2">
    <citation type="submission" date="2023-05" db="EMBL/GenBank/DDBJ databases">
        <authorList>
            <person name="Fouks B."/>
        </authorList>
    </citation>
    <scope>NUCLEOTIDE SEQUENCE</scope>
    <source>
        <strain evidence="3">Stay&amp;Tobe</strain>
        <tissue evidence="3">Testes</tissue>
    </source>
</reference>
<feature type="domain" description="Ubinuclein middle" evidence="2">
    <location>
        <begin position="7"/>
        <end position="89"/>
    </location>
</feature>
<dbReference type="InterPro" id="IPR026947">
    <property type="entry name" value="UBN_middle_dom"/>
</dbReference>
<accession>A0AAD8E9Q4</accession>
<evidence type="ECO:0000313" key="4">
    <source>
        <dbReference type="Proteomes" id="UP001233999"/>
    </source>
</evidence>
<protein>
    <recommendedName>
        <fullName evidence="2">Ubinuclein middle domain-containing protein</fullName>
    </recommendedName>
</protein>
<sequence>SVEELPSPNSDSEAGDKEKHQKSKIPRRRFPWTNETRSLLCEVVRIKIQCLELAKPRKESADLYIKNFLETEVKPLWQPGWMKVTTLLRESREVHANAT</sequence>
<comment type="caution">
    <text evidence="3">The sequence shown here is derived from an EMBL/GenBank/DDBJ whole genome shotgun (WGS) entry which is preliminary data.</text>
</comment>
<dbReference type="GO" id="GO:0006325">
    <property type="term" value="P:chromatin organization"/>
    <property type="evidence" value="ECO:0007669"/>
    <property type="project" value="TreeGrafter"/>
</dbReference>
<dbReference type="EMBL" id="JASPKZ010007839">
    <property type="protein sequence ID" value="KAJ9581862.1"/>
    <property type="molecule type" value="Genomic_DNA"/>
</dbReference>
<feature type="compositionally biased region" description="Basic residues" evidence="1">
    <location>
        <begin position="20"/>
        <end position="29"/>
    </location>
</feature>
<organism evidence="3 4">
    <name type="scientific">Diploptera punctata</name>
    <name type="common">Pacific beetle cockroach</name>
    <dbReference type="NCBI Taxonomy" id="6984"/>
    <lineage>
        <taxon>Eukaryota</taxon>
        <taxon>Metazoa</taxon>
        <taxon>Ecdysozoa</taxon>
        <taxon>Arthropoda</taxon>
        <taxon>Hexapoda</taxon>
        <taxon>Insecta</taxon>
        <taxon>Pterygota</taxon>
        <taxon>Neoptera</taxon>
        <taxon>Polyneoptera</taxon>
        <taxon>Dictyoptera</taxon>
        <taxon>Blattodea</taxon>
        <taxon>Blaberoidea</taxon>
        <taxon>Blaberidae</taxon>
        <taxon>Diplopterinae</taxon>
        <taxon>Diploptera</taxon>
    </lineage>
</organism>
<keyword evidence="4" id="KW-1185">Reference proteome</keyword>
<dbReference type="GO" id="GO:0005634">
    <property type="term" value="C:nucleus"/>
    <property type="evidence" value="ECO:0007669"/>
    <property type="project" value="TreeGrafter"/>
</dbReference>
<dbReference type="AlphaFoldDB" id="A0AAD8E9Q4"/>
<name>A0AAD8E9Q4_DIPPU</name>
<feature type="non-terminal residue" evidence="3">
    <location>
        <position position="1"/>
    </location>
</feature>
<reference evidence="3" key="1">
    <citation type="journal article" date="2023" name="IScience">
        <title>Live-bearing cockroach genome reveals convergent evolutionary mechanisms linked to viviparity in insects and beyond.</title>
        <authorList>
            <person name="Fouks B."/>
            <person name="Harrison M.C."/>
            <person name="Mikhailova A.A."/>
            <person name="Marchal E."/>
            <person name="English S."/>
            <person name="Carruthers M."/>
            <person name="Jennings E.C."/>
            <person name="Chiamaka E.L."/>
            <person name="Frigard R.A."/>
            <person name="Pippel M."/>
            <person name="Attardo G.M."/>
            <person name="Benoit J.B."/>
            <person name="Bornberg-Bauer E."/>
            <person name="Tobe S.S."/>
        </authorList>
    </citation>
    <scope>NUCLEOTIDE SEQUENCE</scope>
    <source>
        <strain evidence="3">Stay&amp;Tobe</strain>
    </source>
</reference>
<evidence type="ECO:0000259" key="2">
    <source>
        <dbReference type="Pfam" id="PF14075"/>
    </source>
</evidence>
<dbReference type="PANTHER" id="PTHR21669">
    <property type="entry name" value="CAPZ-INTERACTING PROTEIN AND RELATED PROTEINS"/>
    <property type="match status" value="1"/>
</dbReference>
<dbReference type="Proteomes" id="UP001233999">
    <property type="component" value="Unassembled WGS sequence"/>
</dbReference>
<evidence type="ECO:0000313" key="3">
    <source>
        <dbReference type="EMBL" id="KAJ9581862.1"/>
    </source>
</evidence>